<name>A0A5C6B4M9_9BACT</name>
<sequence>MLDSPLGQELARWAIRIAVLCYVARVGLDLRNLHHDRLPPGRAVVWVWSLGCAMYLLHVFLAFVAFHNGSHAAAVEFTAIETERVVGVRRGEGVWVNYFLAVVWSADVIRLMRCRCRDRVASIALTRAVHGFFAVMMFSATVVFGPGYYRWLFGIVVMVWLAVWMTARRPKAMQQKN</sequence>
<dbReference type="RefSeq" id="WP_146519363.1">
    <property type="nucleotide sequence ID" value="NZ_CP151726.1"/>
</dbReference>
<proteinExistence type="predicted"/>
<reference evidence="2 3" key="1">
    <citation type="submission" date="2019-02" db="EMBL/GenBank/DDBJ databases">
        <title>Deep-cultivation of Planctomycetes and their phenomic and genomic characterization uncovers novel biology.</title>
        <authorList>
            <person name="Wiegand S."/>
            <person name="Jogler M."/>
            <person name="Boedeker C."/>
            <person name="Pinto D."/>
            <person name="Vollmers J."/>
            <person name="Rivas-Marin E."/>
            <person name="Kohn T."/>
            <person name="Peeters S.H."/>
            <person name="Heuer A."/>
            <person name="Rast P."/>
            <person name="Oberbeckmann S."/>
            <person name="Bunk B."/>
            <person name="Jeske O."/>
            <person name="Meyerdierks A."/>
            <person name="Storesund J.E."/>
            <person name="Kallscheuer N."/>
            <person name="Luecker S."/>
            <person name="Lage O.M."/>
            <person name="Pohl T."/>
            <person name="Merkel B.J."/>
            <person name="Hornburger P."/>
            <person name="Mueller R.-W."/>
            <person name="Bruemmer F."/>
            <person name="Labrenz M."/>
            <person name="Spormann A.M."/>
            <person name="Op Den Camp H."/>
            <person name="Overmann J."/>
            <person name="Amann R."/>
            <person name="Jetten M.S.M."/>
            <person name="Mascher T."/>
            <person name="Medema M.H."/>
            <person name="Devos D.P."/>
            <person name="Kaster A.-K."/>
            <person name="Ovreas L."/>
            <person name="Rohde M."/>
            <person name="Galperin M.Y."/>
            <person name="Jogler C."/>
        </authorList>
    </citation>
    <scope>NUCLEOTIDE SEQUENCE [LARGE SCALE GENOMIC DNA]</scope>
    <source>
        <strain evidence="2 3">Pla52n</strain>
    </source>
</reference>
<keyword evidence="3" id="KW-1185">Reference proteome</keyword>
<feature type="transmembrane region" description="Helical" evidence="1">
    <location>
        <begin position="43"/>
        <end position="66"/>
    </location>
</feature>
<dbReference type="AlphaFoldDB" id="A0A5C6B4M9"/>
<evidence type="ECO:0000313" key="3">
    <source>
        <dbReference type="Proteomes" id="UP000320176"/>
    </source>
</evidence>
<gene>
    <name evidence="2" type="ORF">Pla52n_19800</name>
</gene>
<organism evidence="2 3">
    <name type="scientific">Stieleria varia</name>
    <dbReference type="NCBI Taxonomy" id="2528005"/>
    <lineage>
        <taxon>Bacteria</taxon>
        <taxon>Pseudomonadati</taxon>
        <taxon>Planctomycetota</taxon>
        <taxon>Planctomycetia</taxon>
        <taxon>Pirellulales</taxon>
        <taxon>Pirellulaceae</taxon>
        <taxon>Stieleria</taxon>
    </lineage>
</organism>
<feature type="transmembrane region" description="Helical" evidence="1">
    <location>
        <begin position="148"/>
        <end position="167"/>
    </location>
</feature>
<keyword evidence="1" id="KW-0812">Transmembrane</keyword>
<feature type="transmembrane region" description="Helical" evidence="1">
    <location>
        <begin position="124"/>
        <end position="142"/>
    </location>
</feature>
<protein>
    <submittedName>
        <fullName evidence="2">Uncharacterized protein</fullName>
    </submittedName>
</protein>
<dbReference type="Proteomes" id="UP000320176">
    <property type="component" value="Unassembled WGS sequence"/>
</dbReference>
<comment type="caution">
    <text evidence="2">The sequence shown here is derived from an EMBL/GenBank/DDBJ whole genome shotgun (WGS) entry which is preliminary data.</text>
</comment>
<evidence type="ECO:0000256" key="1">
    <source>
        <dbReference type="SAM" id="Phobius"/>
    </source>
</evidence>
<evidence type="ECO:0000313" key="2">
    <source>
        <dbReference type="EMBL" id="TWU06259.1"/>
    </source>
</evidence>
<accession>A0A5C6B4M9</accession>
<dbReference type="OrthoDB" id="277696at2"/>
<dbReference type="EMBL" id="SJPN01000002">
    <property type="protein sequence ID" value="TWU06259.1"/>
    <property type="molecule type" value="Genomic_DNA"/>
</dbReference>
<keyword evidence="1" id="KW-1133">Transmembrane helix</keyword>
<keyword evidence="1" id="KW-0472">Membrane</keyword>